<organism evidence="5 6">
    <name type="scientific">Polyporus arcularius HHB13444</name>
    <dbReference type="NCBI Taxonomy" id="1314778"/>
    <lineage>
        <taxon>Eukaryota</taxon>
        <taxon>Fungi</taxon>
        <taxon>Dikarya</taxon>
        <taxon>Basidiomycota</taxon>
        <taxon>Agaricomycotina</taxon>
        <taxon>Agaricomycetes</taxon>
        <taxon>Polyporales</taxon>
        <taxon>Polyporaceae</taxon>
        <taxon>Polyporus</taxon>
    </lineage>
</organism>
<gene>
    <name evidence="5" type="ORF">K466DRAFT_489636</name>
</gene>
<evidence type="ECO:0000256" key="1">
    <source>
        <dbReference type="ARBA" id="ARBA00023254"/>
    </source>
</evidence>
<accession>A0A5C3PIE0</accession>
<dbReference type="GO" id="GO:0016925">
    <property type="term" value="P:protein sumoylation"/>
    <property type="evidence" value="ECO:0007669"/>
    <property type="project" value="TreeGrafter"/>
</dbReference>
<evidence type="ECO:0000256" key="3">
    <source>
        <dbReference type="SAM" id="MobiDB-lite"/>
    </source>
</evidence>
<proteinExistence type="predicted"/>
<dbReference type="Proteomes" id="UP000308197">
    <property type="component" value="Unassembled WGS sequence"/>
</dbReference>
<dbReference type="STRING" id="1314778.A0A5C3PIE0"/>
<evidence type="ECO:0000313" key="6">
    <source>
        <dbReference type="Proteomes" id="UP000308197"/>
    </source>
</evidence>
<feature type="domain" description="RING-type" evidence="4">
    <location>
        <begin position="17"/>
        <end position="61"/>
    </location>
</feature>
<dbReference type="EMBL" id="ML211126">
    <property type="protein sequence ID" value="TFK88098.1"/>
    <property type="molecule type" value="Genomic_DNA"/>
</dbReference>
<evidence type="ECO:0000256" key="2">
    <source>
        <dbReference type="SAM" id="Coils"/>
    </source>
</evidence>
<dbReference type="InterPro" id="IPR042123">
    <property type="entry name" value="Zip3/RNF212-like"/>
</dbReference>
<keyword evidence="2" id="KW-0175">Coiled coil</keyword>
<dbReference type="GO" id="GO:0007131">
    <property type="term" value="P:reciprocal meiotic recombination"/>
    <property type="evidence" value="ECO:0007669"/>
    <property type="project" value="InterPro"/>
</dbReference>
<dbReference type="InParanoid" id="A0A5C3PIE0"/>
<evidence type="ECO:0000259" key="4">
    <source>
        <dbReference type="Pfam" id="PF14634"/>
    </source>
</evidence>
<reference evidence="5 6" key="1">
    <citation type="journal article" date="2019" name="Nat. Ecol. Evol.">
        <title>Megaphylogeny resolves global patterns of mushroom evolution.</title>
        <authorList>
            <person name="Varga T."/>
            <person name="Krizsan K."/>
            <person name="Foldi C."/>
            <person name="Dima B."/>
            <person name="Sanchez-Garcia M."/>
            <person name="Sanchez-Ramirez S."/>
            <person name="Szollosi G.J."/>
            <person name="Szarkandi J.G."/>
            <person name="Papp V."/>
            <person name="Albert L."/>
            <person name="Andreopoulos W."/>
            <person name="Angelini C."/>
            <person name="Antonin V."/>
            <person name="Barry K.W."/>
            <person name="Bougher N.L."/>
            <person name="Buchanan P."/>
            <person name="Buyck B."/>
            <person name="Bense V."/>
            <person name="Catcheside P."/>
            <person name="Chovatia M."/>
            <person name="Cooper J."/>
            <person name="Damon W."/>
            <person name="Desjardin D."/>
            <person name="Finy P."/>
            <person name="Geml J."/>
            <person name="Haridas S."/>
            <person name="Hughes K."/>
            <person name="Justo A."/>
            <person name="Karasinski D."/>
            <person name="Kautmanova I."/>
            <person name="Kiss B."/>
            <person name="Kocsube S."/>
            <person name="Kotiranta H."/>
            <person name="LaButti K.M."/>
            <person name="Lechner B.E."/>
            <person name="Liimatainen K."/>
            <person name="Lipzen A."/>
            <person name="Lukacs Z."/>
            <person name="Mihaltcheva S."/>
            <person name="Morgado L.N."/>
            <person name="Niskanen T."/>
            <person name="Noordeloos M.E."/>
            <person name="Ohm R.A."/>
            <person name="Ortiz-Santana B."/>
            <person name="Ovrebo C."/>
            <person name="Racz N."/>
            <person name="Riley R."/>
            <person name="Savchenko A."/>
            <person name="Shiryaev A."/>
            <person name="Soop K."/>
            <person name="Spirin V."/>
            <person name="Szebenyi C."/>
            <person name="Tomsovsky M."/>
            <person name="Tulloss R.E."/>
            <person name="Uehling J."/>
            <person name="Grigoriev I.V."/>
            <person name="Vagvolgyi C."/>
            <person name="Papp T."/>
            <person name="Martin F.M."/>
            <person name="Miettinen O."/>
            <person name="Hibbett D.S."/>
            <person name="Nagy L.G."/>
        </authorList>
    </citation>
    <scope>NUCLEOTIDE SEQUENCE [LARGE SCALE GENOMIC DNA]</scope>
    <source>
        <strain evidence="5 6">HHB13444</strain>
    </source>
</reference>
<dbReference type="GO" id="GO:0007129">
    <property type="term" value="P:homologous chromosome pairing at meiosis"/>
    <property type="evidence" value="ECO:0007669"/>
    <property type="project" value="TreeGrafter"/>
</dbReference>
<evidence type="ECO:0000313" key="5">
    <source>
        <dbReference type="EMBL" id="TFK88098.1"/>
    </source>
</evidence>
<protein>
    <recommendedName>
        <fullName evidence="4">RING-type domain-containing protein</fullName>
    </recommendedName>
</protein>
<feature type="compositionally biased region" description="Polar residues" evidence="3">
    <location>
        <begin position="211"/>
        <end position="229"/>
    </location>
</feature>
<feature type="coiled-coil region" evidence="2">
    <location>
        <begin position="124"/>
        <end position="151"/>
    </location>
</feature>
<sequence>MSNVSAAPDLDFWEFVNCGICHLEFVKENGTLSTVPFWLTECGHVVCNSHINPDHSCSECGGQGVQLMPLARELEPPMSQWFASAPTAFDAVGYALRFQMNMMANLLRYFRKKYIQYRPLYDRLKEEHAETKRLKKLVDELKLENQQLRQHLHINNGDERTLHSNKRRRVDEDVSYAGHRTSSPRSTASVPTPHGPDRLTLPPGHHPPHFNSRQSIQTYDSAGSQQSIA</sequence>
<dbReference type="Pfam" id="PF14634">
    <property type="entry name" value="zf-RING_5"/>
    <property type="match status" value="1"/>
</dbReference>
<name>A0A5C3PIE0_9APHY</name>
<feature type="region of interest" description="Disordered" evidence="3">
    <location>
        <begin position="152"/>
        <end position="229"/>
    </location>
</feature>
<dbReference type="GO" id="GO:0019789">
    <property type="term" value="F:SUMO transferase activity"/>
    <property type="evidence" value="ECO:0007669"/>
    <property type="project" value="InterPro"/>
</dbReference>
<feature type="compositionally biased region" description="Polar residues" evidence="3">
    <location>
        <begin position="180"/>
        <end position="190"/>
    </location>
</feature>
<keyword evidence="1" id="KW-0469">Meiosis</keyword>
<dbReference type="PANTHER" id="PTHR22663">
    <property type="entry name" value="RING FINGER PROTEIN NARYA-RELATED"/>
    <property type="match status" value="1"/>
</dbReference>
<dbReference type="InterPro" id="IPR001841">
    <property type="entry name" value="Znf_RING"/>
</dbReference>
<dbReference type="AlphaFoldDB" id="A0A5C3PIE0"/>
<dbReference type="GO" id="GO:0000795">
    <property type="term" value="C:synaptonemal complex"/>
    <property type="evidence" value="ECO:0007669"/>
    <property type="project" value="InterPro"/>
</dbReference>
<keyword evidence="6" id="KW-1185">Reference proteome</keyword>
<dbReference type="PANTHER" id="PTHR22663:SF17">
    <property type="entry name" value="RING FINGER PROTEIN NARYA-RELATED"/>
    <property type="match status" value="1"/>
</dbReference>